<evidence type="ECO:0000256" key="3">
    <source>
        <dbReference type="ARBA" id="ARBA00022676"/>
    </source>
</evidence>
<evidence type="ECO:0000313" key="7">
    <source>
        <dbReference type="Proteomes" id="UP000664277"/>
    </source>
</evidence>
<keyword evidence="3" id="KW-0328">Glycosyltransferase</keyword>
<feature type="domain" description="Glycosyltransferase 2-like" evidence="5">
    <location>
        <begin position="17"/>
        <end position="187"/>
    </location>
</feature>
<gene>
    <name evidence="6" type="ORF">J0M35_03750</name>
</gene>
<evidence type="ECO:0000256" key="2">
    <source>
        <dbReference type="ARBA" id="ARBA00006739"/>
    </source>
</evidence>
<dbReference type="SUPFAM" id="SSF53448">
    <property type="entry name" value="Nucleotide-diphospho-sugar transferases"/>
    <property type="match status" value="1"/>
</dbReference>
<evidence type="ECO:0000256" key="1">
    <source>
        <dbReference type="ARBA" id="ARBA00004776"/>
    </source>
</evidence>
<dbReference type="Gene3D" id="3.90.550.10">
    <property type="entry name" value="Spore Coat Polysaccharide Biosynthesis Protein SpsA, Chain A"/>
    <property type="match status" value="1"/>
</dbReference>
<keyword evidence="4" id="KW-0808">Transferase</keyword>
<reference evidence="6" key="1">
    <citation type="submission" date="2021-02" db="EMBL/GenBank/DDBJ databases">
        <title>Genome-Resolved Metagenomics of a Microbial Community Performing Photosynthetic Biological Nutrient Removal.</title>
        <authorList>
            <person name="Mcdaniel E.A."/>
        </authorList>
    </citation>
    <scope>NUCLEOTIDE SEQUENCE</scope>
    <source>
        <strain evidence="6">UWPOB_OBS1</strain>
    </source>
</reference>
<dbReference type="PANTHER" id="PTHR43179">
    <property type="entry name" value="RHAMNOSYLTRANSFERASE WBBL"/>
    <property type="match status" value="1"/>
</dbReference>
<comment type="caution">
    <text evidence="6">The sequence shown here is derived from an EMBL/GenBank/DDBJ whole genome shotgun (WGS) entry which is preliminary data.</text>
</comment>
<dbReference type="PANTHER" id="PTHR43179:SF12">
    <property type="entry name" value="GALACTOFURANOSYLTRANSFERASE GLFT2"/>
    <property type="match status" value="1"/>
</dbReference>
<dbReference type="CDD" id="cd04186">
    <property type="entry name" value="GT_2_like_c"/>
    <property type="match status" value="1"/>
</dbReference>
<accession>A0A8J7PD60</accession>
<dbReference type="GO" id="GO:0016757">
    <property type="term" value="F:glycosyltransferase activity"/>
    <property type="evidence" value="ECO:0007669"/>
    <property type="project" value="UniProtKB-KW"/>
</dbReference>
<dbReference type="EMBL" id="JAFLCK010000003">
    <property type="protein sequence ID" value="MBN8659453.1"/>
    <property type="molecule type" value="Genomic_DNA"/>
</dbReference>
<evidence type="ECO:0000259" key="5">
    <source>
        <dbReference type="Pfam" id="PF00535"/>
    </source>
</evidence>
<dbReference type="InterPro" id="IPR001173">
    <property type="entry name" value="Glyco_trans_2-like"/>
</dbReference>
<sequence>MDDKEPLSKEFEPGLVSIVIPNWNGKHFLSGCLDSLLKQTYEKVEIIVVDNGSKDGSVEFLKENYPTVKVPCFAVNTGFSVAVNRGIKESRGEFIALINNDTVVDANWVSALVKGMAEHPECGSLGCKMLAYDDHSLLDGVGDGYRRGGLPGRIGHREKDTGLFDKGRYILGACGGAALYRRSLLLDIGLFDEDYFAYLEDVDIGLRAQSAGYKCYYIPEAIIYHLGCGTTGSGYSPLVVRLSSQNNFNTIIKNIPNALLIKFLPHIIFWQAYYFAVVIVRGGQVVPWLEGALGAIKLLPKMLEKRAAINAKRRVPHSYMEQIIVESERDLEEARKRLYQSKLSQAQNS</sequence>
<dbReference type="Pfam" id="PF00535">
    <property type="entry name" value="Glycos_transf_2"/>
    <property type="match status" value="1"/>
</dbReference>
<evidence type="ECO:0000256" key="4">
    <source>
        <dbReference type="ARBA" id="ARBA00022679"/>
    </source>
</evidence>
<comment type="pathway">
    <text evidence="1">Cell wall biogenesis; cell wall polysaccharide biosynthesis.</text>
</comment>
<proteinExistence type="inferred from homology"/>
<protein>
    <submittedName>
        <fullName evidence="6">Glycosyltransferase family 2 protein</fullName>
    </submittedName>
</protein>
<evidence type="ECO:0000313" key="6">
    <source>
        <dbReference type="EMBL" id="MBN8659453.1"/>
    </source>
</evidence>
<dbReference type="Proteomes" id="UP000664277">
    <property type="component" value="Unassembled WGS sequence"/>
</dbReference>
<comment type="similarity">
    <text evidence="2">Belongs to the glycosyltransferase 2 family.</text>
</comment>
<organism evidence="6 7">
    <name type="scientific">Candidatus Obscuribacter phosphatis</name>
    <dbReference type="NCBI Taxonomy" id="1906157"/>
    <lineage>
        <taxon>Bacteria</taxon>
        <taxon>Bacillati</taxon>
        <taxon>Candidatus Melainabacteria</taxon>
        <taxon>Candidatus Obscuribacterales</taxon>
        <taxon>Candidatus Obscuribacteraceae</taxon>
        <taxon>Candidatus Obscuribacter</taxon>
    </lineage>
</organism>
<name>A0A8J7PD60_9BACT</name>
<dbReference type="AlphaFoldDB" id="A0A8J7PD60"/>
<dbReference type="InterPro" id="IPR029044">
    <property type="entry name" value="Nucleotide-diphossugar_trans"/>
</dbReference>